<dbReference type="GO" id="GO:0022841">
    <property type="term" value="F:potassium ion leak channel activity"/>
    <property type="evidence" value="ECO:0007669"/>
    <property type="project" value="TreeGrafter"/>
</dbReference>
<evidence type="ECO:0000256" key="3">
    <source>
        <dbReference type="ARBA" id="ARBA00022692"/>
    </source>
</evidence>
<accession>A0AAD9DEW1</accession>
<comment type="caution">
    <text evidence="10">The sequence shown here is derived from an EMBL/GenBank/DDBJ whole genome shotgun (WGS) entry which is preliminary data.</text>
</comment>
<dbReference type="InterPro" id="IPR011992">
    <property type="entry name" value="EF-hand-dom_pair"/>
</dbReference>
<reference evidence="10" key="1">
    <citation type="submission" date="2023-06" db="EMBL/GenBank/DDBJ databases">
        <title>Survivors Of The Sea: Transcriptome response of Skeletonema marinoi to long-term dormancy.</title>
        <authorList>
            <person name="Pinder M.I.M."/>
            <person name="Kourtchenko O."/>
            <person name="Robertson E.K."/>
            <person name="Larsson T."/>
            <person name="Maumus F."/>
            <person name="Osuna-Cruz C.M."/>
            <person name="Vancaester E."/>
            <person name="Stenow R."/>
            <person name="Vandepoele K."/>
            <person name="Ploug H."/>
            <person name="Bruchert V."/>
            <person name="Godhe A."/>
            <person name="Topel M."/>
        </authorList>
    </citation>
    <scope>NUCLEOTIDE SEQUENCE</scope>
    <source>
        <strain evidence="10">R05AC</strain>
    </source>
</reference>
<dbReference type="PANTHER" id="PTHR11003">
    <property type="entry name" value="POTASSIUM CHANNEL, SUBFAMILY K"/>
    <property type="match status" value="1"/>
</dbReference>
<dbReference type="AlphaFoldDB" id="A0AAD9DEW1"/>
<dbReference type="SUPFAM" id="SSF47473">
    <property type="entry name" value="EF-hand"/>
    <property type="match status" value="1"/>
</dbReference>
<feature type="transmembrane region" description="Helical" evidence="8">
    <location>
        <begin position="57"/>
        <end position="80"/>
    </location>
</feature>
<keyword evidence="2" id="KW-0813">Transport</keyword>
<feature type="domain" description="Potassium channel" evidence="9">
    <location>
        <begin position="13"/>
        <end position="80"/>
    </location>
</feature>
<sequence length="157" mass="17697">MVRKYLPGVVPIFSGALIIAYLEGWPWYDAFYYTVITATTIGLGDLTPTGELTKACAVVFVPFAVATMGYILGQCASFLVELRREEHDEKLWTCNMKLEDIQALDENHEGGVNEVEYIKFMLVAMKKVDAHLIDELHDQFKQLDLTNDGLVTRKTCS</sequence>
<dbReference type="GO" id="GO:0005886">
    <property type="term" value="C:plasma membrane"/>
    <property type="evidence" value="ECO:0007669"/>
    <property type="project" value="TreeGrafter"/>
</dbReference>
<dbReference type="EMBL" id="JATAAI010000006">
    <property type="protein sequence ID" value="KAK1745076.1"/>
    <property type="molecule type" value="Genomic_DNA"/>
</dbReference>
<proteinExistence type="predicted"/>
<keyword evidence="4 8" id="KW-1133">Transmembrane helix</keyword>
<dbReference type="Proteomes" id="UP001224775">
    <property type="component" value="Unassembled WGS sequence"/>
</dbReference>
<evidence type="ECO:0000256" key="1">
    <source>
        <dbReference type="ARBA" id="ARBA00004141"/>
    </source>
</evidence>
<keyword evidence="6 8" id="KW-0472">Membrane</keyword>
<evidence type="ECO:0000256" key="4">
    <source>
        <dbReference type="ARBA" id="ARBA00022989"/>
    </source>
</evidence>
<keyword evidence="11" id="KW-1185">Reference proteome</keyword>
<feature type="transmembrane region" description="Helical" evidence="8">
    <location>
        <begin position="5"/>
        <end position="22"/>
    </location>
</feature>
<dbReference type="PANTHER" id="PTHR11003:SF291">
    <property type="entry name" value="IP11374P"/>
    <property type="match status" value="1"/>
</dbReference>
<dbReference type="SUPFAM" id="SSF81324">
    <property type="entry name" value="Voltage-gated potassium channels"/>
    <property type="match status" value="1"/>
</dbReference>
<keyword evidence="7" id="KW-0407">Ion channel</keyword>
<dbReference type="InterPro" id="IPR003280">
    <property type="entry name" value="2pore_dom_K_chnl"/>
</dbReference>
<dbReference type="Gene3D" id="1.10.287.70">
    <property type="match status" value="1"/>
</dbReference>
<dbReference type="InterPro" id="IPR013099">
    <property type="entry name" value="K_chnl_dom"/>
</dbReference>
<keyword evidence="5" id="KW-0406">Ion transport</keyword>
<evidence type="ECO:0000313" key="10">
    <source>
        <dbReference type="EMBL" id="KAK1745076.1"/>
    </source>
</evidence>
<keyword evidence="3 8" id="KW-0812">Transmembrane</keyword>
<name>A0AAD9DEW1_9STRA</name>
<evidence type="ECO:0000256" key="8">
    <source>
        <dbReference type="SAM" id="Phobius"/>
    </source>
</evidence>
<organism evidence="10 11">
    <name type="scientific">Skeletonema marinoi</name>
    <dbReference type="NCBI Taxonomy" id="267567"/>
    <lineage>
        <taxon>Eukaryota</taxon>
        <taxon>Sar</taxon>
        <taxon>Stramenopiles</taxon>
        <taxon>Ochrophyta</taxon>
        <taxon>Bacillariophyta</taxon>
        <taxon>Coscinodiscophyceae</taxon>
        <taxon>Thalassiosirophycidae</taxon>
        <taxon>Thalassiosirales</taxon>
        <taxon>Skeletonemataceae</taxon>
        <taxon>Skeletonema</taxon>
        <taxon>Skeletonema marinoi-dohrnii complex</taxon>
    </lineage>
</organism>
<evidence type="ECO:0000256" key="5">
    <source>
        <dbReference type="ARBA" id="ARBA00023065"/>
    </source>
</evidence>
<evidence type="ECO:0000256" key="6">
    <source>
        <dbReference type="ARBA" id="ARBA00023136"/>
    </source>
</evidence>
<evidence type="ECO:0000259" key="9">
    <source>
        <dbReference type="Pfam" id="PF07885"/>
    </source>
</evidence>
<comment type="subcellular location">
    <subcellularLocation>
        <location evidence="1">Membrane</location>
        <topology evidence="1">Multi-pass membrane protein</topology>
    </subcellularLocation>
</comment>
<evidence type="ECO:0000256" key="7">
    <source>
        <dbReference type="ARBA" id="ARBA00023303"/>
    </source>
</evidence>
<dbReference type="GO" id="GO:0015271">
    <property type="term" value="F:outward rectifier potassium channel activity"/>
    <property type="evidence" value="ECO:0007669"/>
    <property type="project" value="TreeGrafter"/>
</dbReference>
<dbReference type="GO" id="GO:0030322">
    <property type="term" value="P:stabilization of membrane potential"/>
    <property type="evidence" value="ECO:0007669"/>
    <property type="project" value="TreeGrafter"/>
</dbReference>
<protein>
    <recommendedName>
        <fullName evidence="9">Potassium channel domain-containing protein</fullName>
    </recommendedName>
</protein>
<dbReference type="Pfam" id="PF07885">
    <property type="entry name" value="Ion_trans_2"/>
    <property type="match status" value="1"/>
</dbReference>
<evidence type="ECO:0000313" key="11">
    <source>
        <dbReference type="Proteomes" id="UP001224775"/>
    </source>
</evidence>
<evidence type="ECO:0000256" key="2">
    <source>
        <dbReference type="ARBA" id="ARBA00022448"/>
    </source>
</evidence>
<gene>
    <name evidence="10" type="ORF">QTG54_004367</name>
</gene>